<evidence type="ECO:0000256" key="1">
    <source>
        <dbReference type="SAM" id="MobiDB-lite"/>
    </source>
</evidence>
<evidence type="ECO:0000313" key="3">
    <source>
        <dbReference type="Proteomes" id="UP000236333"/>
    </source>
</evidence>
<feature type="compositionally biased region" description="Low complexity" evidence="1">
    <location>
        <begin position="212"/>
        <end position="224"/>
    </location>
</feature>
<sequence length="328" mass="34857">MIDLAALKEQLKLLGHNLPDAQVIAILKDMNITYDGDDGDDDGQRSVRAAYGGSHAAASSSARGSDFSPKGVKGAGVGGGASRHAWAEPSSQPADSNTPVPSGSGRGNASDGIDAQMARSLERLALARHGRGGQMPAAGGRVVNAAGVSTSKAPSTVFGSQQQQQKQQPPPSSASRVRDQAPKDAFLQRDAALPSSRSGQARPLYDDESDSSTRSLASRASASSRGGGRGAKKVDRVQRYHQMQAEWSQSRFLKQAGGQPARGTNRKPVNFHSHFAAMHAAEDAGRQRLLRETRAKTKQDLGAAVDAPTANRRDELRWQTRMRMQEQT</sequence>
<feature type="compositionally biased region" description="Polar residues" evidence="1">
    <location>
        <begin position="89"/>
        <end position="101"/>
    </location>
</feature>
<reference evidence="2 3" key="1">
    <citation type="journal article" date="2017" name="Mol. Biol. Evol.">
        <title>The 4-celled Tetrabaena socialis nuclear genome reveals the essential components for genetic control of cell number at the origin of multicellularity in the volvocine lineage.</title>
        <authorList>
            <person name="Featherston J."/>
            <person name="Arakaki Y."/>
            <person name="Hanschen E.R."/>
            <person name="Ferris P.J."/>
            <person name="Michod R.E."/>
            <person name="Olson B.J.S.C."/>
            <person name="Nozaki H."/>
            <person name="Durand P.M."/>
        </authorList>
    </citation>
    <scope>NUCLEOTIDE SEQUENCE [LARGE SCALE GENOMIC DNA]</scope>
    <source>
        <strain evidence="2 3">NIES-571</strain>
    </source>
</reference>
<proteinExistence type="predicted"/>
<feature type="region of interest" description="Disordered" evidence="1">
    <location>
        <begin position="152"/>
        <end position="236"/>
    </location>
</feature>
<protein>
    <submittedName>
        <fullName evidence="2">Uncharacterized protein</fullName>
    </submittedName>
</protein>
<gene>
    <name evidence="2" type="ORF">TSOC_001708</name>
</gene>
<dbReference type="AlphaFoldDB" id="A0A2J8AG16"/>
<feature type="compositionally biased region" description="Low complexity" evidence="1">
    <location>
        <begin position="51"/>
        <end position="72"/>
    </location>
</feature>
<name>A0A2J8AG16_9CHLO</name>
<feature type="region of interest" description="Disordered" evidence="1">
    <location>
        <begin position="51"/>
        <end position="112"/>
    </location>
</feature>
<dbReference type="OrthoDB" id="532374at2759"/>
<comment type="caution">
    <text evidence="2">The sequence shown here is derived from an EMBL/GenBank/DDBJ whole genome shotgun (WGS) entry which is preliminary data.</text>
</comment>
<organism evidence="2 3">
    <name type="scientific">Tetrabaena socialis</name>
    <dbReference type="NCBI Taxonomy" id="47790"/>
    <lineage>
        <taxon>Eukaryota</taxon>
        <taxon>Viridiplantae</taxon>
        <taxon>Chlorophyta</taxon>
        <taxon>core chlorophytes</taxon>
        <taxon>Chlorophyceae</taxon>
        <taxon>CS clade</taxon>
        <taxon>Chlamydomonadales</taxon>
        <taxon>Tetrabaenaceae</taxon>
        <taxon>Tetrabaena</taxon>
    </lineage>
</organism>
<keyword evidence="3" id="KW-1185">Reference proteome</keyword>
<accession>A0A2J8AG16</accession>
<dbReference type="Proteomes" id="UP000236333">
    <property type="component" value="Unassembled WGS sequence"/>
</dbReference>
<evidence type="ECO:0000313" key="2">
    <source>
        <dbReference type="EMBL" id="PNH11436.1"/>
    </source>
</evidence>
<dbReference type="EMBL" id="PGGS01000029">
    <property type="protein sequence ID" value="PNH11436.1"/>
    <property type="molecule type" value="Genomic_DNA"/>
</dbReference>